<reference evidence="3" key="1">
    <citation type="submission" date="2022-11" db="UniProtKB">
        <authorList>
            <consortium name="EnsemblMetazoa"/>
        </authorList>
    </citation>
    <scope>IDENTIFICATION</scope>
</reference>
<dbReference type="OrthoDB" id="6086925at2759"/>
<dbReference type="OMA" id="LHEERTT"/>
<dbReference type="GO" id="GO:0005615">
    <property type="term" value="C:extracellular space"/>
    <property type="evidence" value="ECO:0007669"/>
    <property type="project" value="TreeGrafter"/>
</dbReference>
<dbReference type="RefSeq" id="XP_038068803.1">
    <property type="nucleotide sequence ID" value="XM_038212875.1"/>
</dbReference>
<keyword evidence="2" id="KW-0472">Membrane</keyword>
<protein>
    <submittedName>
        <fullName evidence="3">Uncharacterized protein</fullName>
    </submittedName>
</protein>
<evidence type="ECO:0000313" key="4">
    <source>
        <dbReference type="Proteomes" id="UP000887568"/>
    </source>
</evidence>
<keyword evidence="2" id="KW-1133">Transmembrane helix</keyword>
<sequence>MSSTNKASVTAGEMFNEEKQASRDGRFWRWFLAGMLLNLCATSIAVGLTVAYFNKELQTVRDRMQLHEERTTLNGDSLKQDNIKINDQSWRKTQSRKRRDQENTAATMSPDYGVSSIQTGFSGCQDGRYGGSCFCRDGRDGRDGKDGRDGAQGQPGPAGPTGIKGEQGVAGEAGVPGPPGKAGPSGLNADQDSTKGTSGNTYVRWGRNTCPDQPGTELLYSGYAAGAHHLHSGGAVDFLCLPNNPDWSQDFRDGANTQASLLYGVEYQLNNFDPFSHENAETIFQHNAPCAVCRLTDRGTQLVLPAKLGCPVDWTEEYRGFLMSGKYDHKRQSKVICVDEAPEVVPGTEASQDEALIYIIEARCGSLPCLPYVNGREITCTVCSI</sequence>
<dbReference type="EnsemblMetazoa" id="XM_038212875.1">
    <property type="protein sequence ID" value="XP_038068803.1"/>
    <property type="gene ID" value="LOC119738131"/>
</dbReference>
<dbReference type="AlphaFoldDB" id="A0A914AYR1"/>
<feature type="compositionally biased region" description="Low complexity" evidence="1">
    <location>
        <begin position="164"/>
        <end position="175"/>
    </location>
</feature>
<organism evidence="3 4">
    <name type="scientific">Patiria miniata</name>
    <name type="common">Bat star</name>
    <name type="synonym">Asterina miniata</name>
    <dbReference type="NCBI Taxonomy" id="46514"/>
    <lineage>
        <taxon>Eukaryota</taxon>
        <taxon>Metazoa</taxon>
        <taxon>Echinodermata</taxon>
        <taxon>Eleutherozoa</taxon>
        <taxon>Asterozoa</taxon>
        <taxon>Asteroidea</taxon>
        <taxon>Valvatacea</taxon>
        <taxon>Valvatida</taxon>
        <taxon>Asterinidae</taxon>
        <taxon>Patiria</taxon>
    </lineage>
</organism>
<accession>A0A914AYR1</accession>
<name>A0A914AYR1_PATMI</name>
<feature type="transmembrane region" description="Helical" evidence="2">
    <location>
        <begin position="30"/>
        <end position="53"/>
    </location>
</feature>
<feature type="region of interest" description="Disordered" evidence="1">
    <location>
        <begin position="142"/>
        <end position="204"/>
    </location>
</feature>
<dbReference type="InterPro" id="IPR051077">
    <property type="entry name" value="Ca-dependent_lectin"/>
</dbReference>
<feature type="compositionally biased region" description="Polar residues" evidence="1">
    <location>
        <begin position="188"/>
        <end position="201"/>
    </location>
</feature>
<dbReference type="PANTHER" id="PTHR24024">
    <property type="entry name" value="PULMONARY SURFACTANT-ASSOCIATED PROTEIN A"/>
    <property type="match status" value="1"/>
</dbReference>
<dbReference type="Pfam" id="PF01391">
    <property type="entry name" value="Collagen"/>
    <property type="match status" value="1"/>
</dbReference>
<evidence type="ECO:0000256" key="1">
    <source>
        <dbReference type="SAM" id="MobiDB-lite"/>
    </source>
</evidence>
<proteinExistence type="predicted"/>
<keyword evidence="2" id="KW-0812">Transmembrane</keyword>
<evidence type="ECO:0000313" key="3">
    <source>
        <dbReference type="EnsemblMetazoa" id="XP_038068803.1"/>
    </source>
</evidence>
<dbReference type="Proteomes" id="UP000887568">
    <property type="component" value="Unplaced"/>
</dbReference>
<dbReference type="GeneID" id="119738131"/>
<evidence type="ECO:0000256" key="2">
    <source>
        <dbReference type="SAM" id="Phobius"/>
    </source>
</evidence>
<feature type="region of interest" description="Disordered" evidence="1">
    <location>
        <begin position="84"/>
        <end position="113"/>
    </location>
</feature>
<dbReference type="PANTHER" id="PTHR24024:SF18">
    <property type="entry name" value="SHORT-CHAIN COLLAGEN C4-LIKE"/>
    <property type="match status" value="1"/>
</dbReference>
<keyword evidence="4" id="KW-1185">Reference proteome</keyword>
<dbReference type="InterPro" id="IPR008160">
    <property type="entry name" value="Collagen"/>
</dbReference>